<sequence length="131" mass="13398">MAPSLPVAGSAISSPHPTFSSLPYTFSSLGIHRLIRQACGALLAAASLISLANYVVAIDGQSLNVWDTSASSPVLAAILSAINDARLTVGKSTIGFINTTICSNNFRDALDDIIDGTNPECGTNGFSAVTG</sequence>
<reference evidence="1" key="1">
    <citation type="journal article" date="2021" name="Environ. Microbiol.">
        <title>Gene family expansions and transcriptome signatures uncover fungal adaptations to wood decay.</title>
        <authorList>
            <person name="Hage H."/>
            <person name="Miyauchi S."/>
            <person name="Viragh M."/>
            <person name="Drula E."/>
            <person name="Min B."/>
            <person name="Chaduli D."/>
            <person name="Navarro D."/>
            <person name="Favel A."/>
            <person name="Norest M."/>
            <person name="Lesage-Meessen L."/>
            <person name="Balint B."/>
            <person name="Merenyi Z."/>
            <person name="de Eugenio L."/>
            <person name="Morin E."/>
            <person name="Martinez A.T."/>
            <person name="Baldrian P."/>
            <person name="Stursova M."/>
            <person name="Martinez M.J."/>
            <person name="Novotny C."/>
            <person name="Magnuson J.K."/>
            <person name="Spatafora J.W."/>
            <person name="Maurice S."/>
            <person name="Pangilinan J."/>
            <person name="Andreopoulos W."/>
            <person name="LaButti K."/>
            <person name="Hundley H."/>
            <person name="Na H."/>
            <person name="Kuo A."/>
            <person name="Barry K."/>
            <person name="Lipzen A."/>
            <person name="Henrissat B."/>
            <person name="Riley R."/>
            <person name="Ahrendt S."/>
            <person name="Nagy L.G."/>
            <person name="Grigoriev I.V."/>
            <person name="Martin F."/>
            <person name="Rosso M.N."/>
        </authorList>
    </citation>
    <scope>NUCLEOTIDE SEQUENCE</scope>
    <source>
        <strain evidence="1">CBS 384.51</strain>
    </source>
</reference>
<proteinExistence type="predicted"/>
<comment type="caution">
    <text evidence="1">The sequence shown here is derived from an EMBL/GenBank/DDBJ whole genome shotgun (WGS) entry which is preliminary data.</text>
</comment>
<accession>A0ACB8UFT5</accession>
<evidence type="ECO:0000313" key="1">
    <source>
        <dbReference type="EMBL" id="KAI0093140.1"/>
    </source>
</evidence>
<keyword evidence="2" id="KW-1185">Reference proteome</keyword>
<gene>
    <name evidence="1" type="ORF">BDY19DRAFT_989810</name>
</gene>
<organism evidence="1 2">
    <name type="scientific">Irpex rosettiformis</name>
    <dbReference type="NCBI Taxonomy" id="378272"/>
    <lineage>
        <taxon>Eukaryota</taxon>
        <taxon>Fungi</taxon>
        <taxon>Dikarya</taxon>
        <taxon>Basidiomycota</taxon>
        <taxon>Agaricomycotina</taxon>
        <taxon>Agaricomycetes</taxon>
        <taxon>Polyporales</taxon>
        <taxon>Irpicaceae</taxon>
        <taxon>Irpex</taxon>
    </lineage>
</organism>
<name>A0ACB8UFT5_9APHY</name>
<dbReference type="Proteomes" id="UP001055072">
    <property type="component" value="Unassembled WGS sequence"/>
</dbReference>
<dbReference type="EMBL" id="MU274902">
    <property type="protein sequence ID" value="KAI0093140.1"/>
    <property type="molecule type" value="Genomic_DNA"/>
</dbReference>
<protein>
    <submittedName>
        <fullName evidence="1">Uncharacterized protein</fullName>
    </submittedName>
</protein>
<evidence type="ECO:0000313" key="2">
    <source>
        <dbReference type="Proteomes" id="UP001055072"/>
    </source>
</evidence>